<dbReference type="Gene3D" id="3.40.1090.10">
    <property type="entry name" value="Cytosolic phospholipase A2 catalytic domain"/>
    <property type="match status" value="2"/>
</dbReference>
<keyword evidence="2 4" id="KW-0442">Lipid degradation</keyword>
<evidence type="ECO:0000259" key="6">
    <source>
        <dbReference type="PROSITE" id="PS51635"/>
    </source>
</evidence>
<comment type="caution">
    <text evidence="4">Lacks conserved residue(s) required for the propagation of feature annotation.</text>
</comment>
<feature type="compositionally biased region" description="Basic and acidic residues" evidence="5">
    <location>
        <begin position="1"/>
        <end position="13"/>
    </location>
</feature>
<evidence type="ECO:0000256" key="4">
    <source>
        <dbReference type="PROSITE-ProRule" id="PRU01161"/>
    </source>
</evidence>
<comment type="caution">
    <text evidence="7">The sequence shown here is derived from an EMBL/GenBank/DDBJ whole genome shotgun (WGS) entry which is preliminary data.</text>
</comment>
<dbReference type="RefSeq" id="WP_142904066.1">
    <property type="nucleotide sequence ID" value="NZ_ML660091.1"/>
</dbReference>
<keyword evidence="3 4" id="KW-0443">Lipid metabolism</keyword>
<sequence length="344" mass="37320">MSDRDQDGDKETDTTESAPPILPRQTTRDKKIALALGSGSARGWGHIGVIRALHDAGIAPDIVCGSSIGALVGASYANGRLADLETWARSLTTWKMVRFVDVRITTAAMIDGGRLRMELSEVIADQDTLIEDLPIRFGAVATKLLSGREIQFTQGSLQEAIWSSAAIPGILPPVRLDDEWLVDGGVVNPVPVSLCRTLDADLVIAVNLNGNIIGARGGDAKKRSARPARKHSGGKDGREDSFSKFKESIIRHPLYPFPLEEPEDIKAGVKPPGMFEAFADAINIMQDRITRSRMVGDPPDVLIAPHMAGIWMMDFTRAAEAIDIGYASVERLLPEILHQIKMAK</sequence>
<dbReference type="GO" id="GO:0016042">
    <property type="term" value="P:lipid catabolic process"/>
    <property type="evidence" value="ECO:0007669"/>
    <property type="project" value="UniProtKB-UniRule"/>
</dbReference>
<gene>
    <name evidence="7" type="ORF">FKG94_09970</name>
</gene>
<reference evidence="7 8" key="1">
    <citation type="submission" date="2019-06" db="EMBL/GenBank/DDBJ databases">
        <title>Whole genome sequence for Cellvibrionaceae sp. R142.</title>
        <authorList>
            <person name="Wang G."/>
        </authorList>
    </citation>
    <scope>NUCLEOTIDE SEQUENCE [LARGE SCALE GENOMIC DNA]</scope>
    <source>
        <strain evidence="7 8">R142</strain>
    </source>
</reference>
<organism evidence="7 8">
    <name type="scientific">Exilibacterium tricleocarpae</name>
    <dbReference type="NCBI Taxonomy" id="2591008"/>
    <lineage>
        <taxon>Bacteria</taxon>
        <taxon>Pseudomonadati</taxon>
        <taxon>Pseudomonadota</taxon>
        <taxon>Gammaproteobacteria</taxon>
        <taxon>Cellvibrionales</taxon>
        <taxon>Cellvibrionaceae</taxon>
        <taxon>Exilibacterium</taxon>
    </lineage>
</organism>
<dbReference type="Proteomes" id="UP000319732">
    <property type="component" value="Unassembled WGS sequence"/>
</dbReference>
<evidence type="ECO:0000256" key="1">
    <source>
        <dbReference type="ARBA" id="ARBA00022801"/>
    </source>
</evidence>
<feature type="active site" description="Proton acceptor" evidence="4">
    <location>
        <position position="183"/>
    </location>
</feature>
<feature type="domain" description="PNPLA" evidence="6">
    <location>
        <begin position="34"/>
        <end position="196"/>
    </location>
</feature>
<dbReference type="PANTHER" id="PTHR14226">
    <property type="entry name" value="NEUROPATHY TARGET ESTERASE/SWISS CHEESE D.MELANOGASTER"/>
    <property type="match status" value="1"/>
</dbReference>
<keyword evidence="8" id="KW-1185">Reference proteome</keyword>
<keyword evidence="1 4" id="KW-0378">Hydrolase</keyword>
<evidence type="ECO:0000256" key="2">
    <source>
        <dbReference type="ARBA" id="ARBA00022963"/>
    </source>
</evidence>
<feature type="region of interest" description="Disordered" evidence="5">
    <location>
        <begin position="1"/>
        <end position="24"/>
    </location>
</feature>
<feature type="short sequence motif" description="DGA/G" evidence="4">
    <location>
        <begin position="183"/>
        <end position="185"/>
    </location>
</feature>
<feature type="compositionally biased region" description="Basic and acidic residues" evidence="5">
    <location>
        <begin position="233"/>
        <end position="242"/>
    </location>
</feature>
<feature type="compositionally biased region" description="Basic residues" evidence="5">
    <location>
        <begin position="223"/>
        <end position="232"/>
    </location>
</feature>
<dbReference type="OrthoDB" id="5290098at2"/>
<dbReference type="PROSITE" id="PS51635">
    <property type="entry name" value="PNPLA"/>
    <property type="match status" value="1"/>
</dbReference>
<proteinExistence type="predicted"/>
<evidence type="ECO:0000313" key="7">
    <source>
        <dbReference type="EMBL" id="TQV81013.1"/>
    </source>
</evidence>
<dbReference type="InterPro" id="IPR016035">
    <property type="entry name" value="Acyl_Trfase/lysoPLipase"/>
</dbReference>
<dbReference type="AlphaFoldDB" id="A0A545TUV8"/>
<feature type="active site" description="Nucleophile" evidence="4">
    <location>
        <position position="67"/>
    </location>
</feature>
<dbReference type="EMBL" id="VHSG01000009">
    <property type="protein sequence ID" value="TQV81013.1"/>
    <property type="molecule type" value="Genomic_DNA"/>
</dbReference>
<dbReference type="PANTHER" id="PTHR14226:SF76">
    <property type="entry name" value="NTE FAMILY PROTEIN RSSA"/>
    <property type="match status" value="1"/>
</dbReference>
<accession>A0A545TUV8</accession>
<protein>
    <submittedName>
        <fullName evidence="7">Patatin</fullName>
    </submittedName>
</protein>
<dbReference type="Pfam" id="PF01734">
    <property type="entry name" value="Patatin"/>
    <property type="match status" value="1"/>
</dbReference>
<name>A0A545TUV8_9GAMM</name>
<evidence type="ECO:0000256" key="5">
    <source>
        <dbReference type="SAM" id="MobiDB-lite"/>
    </source>
</evidence>
<dbReference type="InterPro" id="IPR002641">
    <property type="entry name" value="PNPLA_dom"/>
</dbReference>
<feature type="region of interest" description="Disordered" evidence="5">
    <location>
        <begin position="217"/>
        <end position="242"/>
    </location>
</feature>
<dbReference type="SUPFAM" id="SSF52151">
    <property type="entry name" value="FabD/lysophospholipase-like"/>
    <property type="match status" value="1"/>
</dbReference>
<evidence type="ECO:0000256" key="3">
    <source>
        <dbReference type="ARBA" id="ARBA00023098"/>
    </source>
</evidence>
<dbReference type="GO" id="GO:0016787">
    <property type="term" value="F:hydrolase activity"/>
    <property type="evidence" value="ECO:0007669"/>
    <property type="project" value="UniProtKB-UniRule"/>
</dbReference>
<dbReference type="InterPro" id="IPR050301">
    <property type="entry name" value="NTE"/>
</dbReference>
<evidence type="ECO:0000313" key="8">
    <source>
        <dbReference type="Proteomes" id="UP000319732"/>
    </source>
</evidence>
<feature type="short sequence motif" description="GXSXG" evidence="4">
    <location>
        <begin position="65"/>
        <end position="69"/>
    </location>
</feature>